<keyword evidence="6" id="KW-0999">Mitochondrion inner membrane</keyword>
<reference evidence="12 13" key="1">
    <citation type="submission" date="2023-04" db="EMBL/GenBank/DDBJ databases">
        <title>Genome of Basidiobolus ranarum AG-B5.</title>
        <authorList>
            <person name="Stajich J.E."/>
            <person name="Carter-House D."/>
            <person name="Gryganskyi A."/>
        </authorList>
    </citation>
    <scope>NUCLEOTIDE SEQUENCE [LARGE SCALE GENOMIC DNA]</scope>
    <source>
        <strain evidence="12 13">AG-B5</strain>
    </source>
</reference>
<dbReference type="PROSITE" id="PS50920">
    <property type="entry name" value="SOLCAR"/>
    <property type="match status" value="3"/>
</dbReference>
<evidence type="ECO:0000256" key="9">
    <source>
        <dbReference type="ARBA" id="ARBA00023136"/>
    </source>
</evidence>
<proteinExistence type="inferred from homology"/>
<dbReference type="InterPro" id="IPR051508">
    <property type="entry name" value="Mito_Carrier_Antiporter"/>
</dbReference>
<organism evidence="12 13">
    <name type="scientific">Basidiobolus ranarum</name>
    <dbReference type="NCBI Taxonomy" id="34480"/>
    <lineage>
        <taxon>Eukaryota</taxon>
        <taxon>Fungi</taxon>
        <taxon>Fungi incertae sedis</taxon>
        <taxon>Zoopagomycota</taxon>
        <taxon>Entomophthoromycotina</taxon>
        <taxon>Basidiobolomycetes</taxon>
        <taxon>Basidiobolales</taxon>
        <taxon>Basidiobolaceae</taxon>
        <taxon>Basidiobolus</taxon>
    </lineage>
</organism>
<keyword evidence="9 10" id="KW-0472">Membrane</keyword>
<evidence type="ECO:0000256" key="1">
    <source>
        <dbReference type="ARBA" id="ARBA00004448"/>
    </source>
</evidence>
<evidence type="ECO:0000256" key="2">
    <source>
        <dbReference type="ARBA" id="ARBA00006375"/>
    </source>
</evidence>
<keyword evidence="8" id="KW-0496">Mitochondrion</keyword>
<keyword evidence="13" id="KW-1185">Reference proteome</keyword>
<dbReference type="Proteomes" id="UP001479436">
    <property type="component" value="Unassembled WGS sequence"/>
</dbReference>
<evidence type="ECO:0000256" key="3">
    <source>
        <dbReference type="ARBA" id="ARBA00022448"/>
    </source>
</evidence>
<dbReference type="SUPFAM" id="SSF103506">
    <property type="entry name" value="Mitochondrial carrier"/>
    <property type="match status" value="1"/>
</dbReference>
<evidence type="ECO:0000256" key="8">
    <source>
        <dbReference type="ARBA" id="ARBA00023128"/>
    </source>
</evidence>
<keyword evidence="7" id="KW-1133">Transmembrane helix</keyword>
<evidence type="ECO:0000256" key="10">
    <source>
        <dbReference type="PROSITE-ProRule" id="PRU00282"/>
    </source>
</evidence>
<evidence type="ECO:0000256" key="7">
    <source>
        <dbReference type="ARBA" id="ARBA00022989"/>
    </source>
</evidence>
<accession>A0ABR2VW44</accession>
<dbReference type="PANTHER" id="PTHR45928">
    <property type="entry name" value="RE38146P"/>
    <property type="match status" value="1"/>
</dbReference>
<keyword evidence="3 11" id="KW-0813">Transport</keyword>
<dbReference type="PANTHER" id="PTHR45928:SF1">
    <property type="entry name" value="RE38146P"/>
    <property type="match status" value="1"/>
</dbReference>
<dbReference type="InterPro" id="IPR023395">
    <property type="entry name" value="MCP_dom_sf"/>
</dbReference>
<feature type="repeat" description="Solcar" evidence="10">
    <location>
        <begin position="231"/>
        <end position="323"/>
    </location>
</feature>
<comment type="similarity">
    <text evidence="2 11">Belongs to the mitochondrial carrier (TC 2.A.29) family.</text>
</comment>
<comment type="subcellular location">
    <subcellularLocation>
        <location evidence="1">Mitochondrion inner membrane</location>
        <topology evidence="1">Multi-pass membrane protein</topology>
    </subcellularLocation>
</comment>
<protein>
    <submittedName>
        <fullName evidence="12">Mitochondrial oxaloacetate carrier protein</fullName>
    </submittedName>
</protein>
<evidence type="ECO:0000256" key="6">
    <source>
        <dbReference type="ARBA" id="ARBA00022792"/>
    </source>
</evidence>
<dbReference type="InterPro" id="IPR018108">
    <property type="entry name" value="MCP_transmembrane"/>
</dbReference>
<sequence length="329" mass="36052">MATVNASTVSLSNSSQTQRTDSKASSYRSLLKVGVSACLATCAAVTFSNPWEVVKTRLQLQGELTAKNAGLRPYNNSFSALTIIFKTEGIRGLQKGLGPAYCYQVAMNGTRFTLYDPFKSFFNEILSSDDAMTTAVIAGAASGVCAAAISSPFYLVKTRMQSYSPTNAIGYQHHYKSTFSGLSQIFRQEGIRGLFRGVDAAMMRTSIGSAAQLSSYDKCKQAILKSPSFEDNVYTHCLASMITSVFVCIVMNPFDVVSTRMYNQKANQATGKGALYRNPIHCFVRTVYTEGVSGLYKGVLAHYLRIGPHTILTFVFLEQIKGVMNRWFP</sequence>
<evidence type="ECO:0000256" key="5">
    <source>
        <dbReference type="ARBA" id="ARBA00022737"/>
    </source>
</evidence>
<keyword evidence="4 10" id="KW-0812">Transmembrane</keyword>
<name>A0ABR2VW44_9FUNG</name>
<dbReference type="EMBL" id="JASJQH010007539">
    <property type="protein sequence ID" value="KAK9707676.1"/>
    <property type="molecule type" value="Genomic_DNA"/>
</dbReference>
<evidence type="ECO:0000256" key="4">
    <source>
        <dbReference type="ARBA" id="ARBA00022692"/>
    </source>
</evidence>
<evidence type="ECO:0000313" key="12">
    <source>
        <dbReference type="EMBL" id="KAK9707676.1"/>
    </source>
</evidence>
<dbReference type="Gene3D" id="1.50.40.10">
    <property type="entry name" value="Mitochondrial carrier domain"/>
    <property type="match status" value="1"/>
</dbReference>
<dbReference type="Pfam" id="PF00153">
    <property type="entry name" value="Mito_carr"/>
    <property type="match status" value="3"/>
</dbReference>
<gene>
    <name evidence="12" type="primary">OAC1</name>
    <name evidence="12" type="ORF">K7432_010053</name>
</gene>
<evidence type="ECO:0000256" key="11">
    <source>
        <dbReference type="RuleBase" id="RU000488"/>
    </source>
</evidence>
<comment type="caution">
    <text evidence="12">The sequence shown here is derived from an EMBL/GenBank/DDBJ whole genome shotgun (WGS) entry which is preliminary data.</text>
</comment>
<keyword evidence="5" id="KW-0677">Repeat</keyword>
<feature type="repeat" description="Solcar" evidence="10">
    <location>
        <begin position="130"/>
        <end position="222"/>
    </location>
</feature>
<evidence type="ECO:0000313" key="13">
    <source>
        <dbReference type="Proteomes" id="UP001479436"/>
    </source>
</evidence>
<feature type="repeat" description="Solcar" evidence="10">
    <location>
        <begin position="28"/>
        <end position="121"/>
    </location>
</feature>